<organism evidence="1 2">
    <name type="scientific">Rhodococcus globerulus</name>
    <dbReference type="NCBI Taxonomy" id="33008"/>
    <lineage>
        <taxon>Bacteria</taxon>
        <taxon>Bacillati</taxon>
        <taxon>Actinomycetota</taxon>
        <taxon>Actinomycetes</taxon>
        <taxon>Mycobacteriales</taxon>
        <taxon>Nocardiaceae</taxon>
        <taxon>Rhodococcus</taxon>
    </lineage>
</organism>
<dbReference type="EMBL" id="JAWLKB010000004">
    <property type="protein sequence ID" value="MDV6267074.1"/>
    <property type="molecule type" value="Genomic_DNA"/>
</dbReference>
<protein>
    <submittedName>
        <fullName evidence="1">Uncharacterized protein</fullName>
    </submittedName>
</protein>
<evidence type="ECO:0000313" key="2">
    <source>
        <dbReference type="Proteomes" id="UP001185927"/>
    </source>
</evidence>
<reference evidence="1 2" key="1">
    <citation type="submission" date="2023-10" db="EMBL/GenBank/DDBJ databases">
        <title>Development of a sustainable strategy for remediation of hydrocarbon-contaminated territories based on the waste exchange concept.</title>
        <authorList>
            <person name="Krivoruchko A."/>
        </authorList>
    </citation>
    <scope>NUCLEOTIDE SEQUENCE [LARGE SCALE GENOMIC DNA]</scope>
    <source>
        <strain evidence="1 2">IEGM 1203</strain>
    </source>
</reference>
<name>A0ABU4BS76_RHOGO</name>
<dbReference type="RefSeq" id="WP_317541284.1">
    <property type="nucleotide sequence ID" value="NZ_JAWLKB010000004.1"/>
</dbReference>
<gene>
    <name evidence="1" type="ORF">R3Q16_10710</name>
</gene>
<accession>A0ABU4BS76</accession>
<sequence length="82" mass="8568">MAGPTFKLDYRGVGEILKSEQVAAYVNGVAAQVVAAAGEDADFKPYTRDRRGASISVPAEQQARDGALTRAAAACGLTVRLK</sequence>
<dbReference type="Proteomes" id="UP001185927">
    <property type="component" value="Unassembled WGS sequence"/>
</dbReference>
<keyword evidence="2" id="KW-1185">Reference proteome</keyword>
<evidence type="ECO:0000313" key="1">
    <source>
        <dbReference type="EMBL" id="MDV6267074.1"/>
    </source>
</evidence>
<proteinExistence type="predicted"/>
<comment type="caution">
    <text evidence="1">The sequence shown here is derived from an EMBL/GenBank/DDBJ whole genome shotgun (WGS) entry which is preliminary data.</text>
</comment>